<keyword evidence="5" id="KW-1185">Reference proteome</keyword>
<dbReference type="Pfam" id="PF00465">
    <property type="entry name" value="Fe-ADH"/>
    <property type="match status" value="1"/>
</dbReference>
<dbReference type="EMBL" id="ML220128">
    <property type="protein sequence ID" value="TGZ79958.1"/>
    <property type="molecule type" value="Genomic_DNA"/>
</dbReference>
<evidence type="ECO:0000313" key="5">
    <source>
        <dbReference type="Proteomes" id="UP000298138"/>
    </source>
</evidence>
<evidence type="ECO:0000313" key="4">
    <source>
        <dbReference type="EMBL" id="TGZ79958.1"/>
    </source>
</evidence>
<feature type="region of interest" description="Disordered" evidence="2">
    <location>
        <begin position="260"/>
        <end position="279"/>
    </location>
</feature>
<name>A0A4S2MTV6_9PEZI</name>
<feature type="domain" description="Alcohol dehydrogenase iron-type/glycerol dehydrogenase GldA" evidence="3">
    <location>
        <begin position="42"/>
        <end position="193"/>
    </location>
</feature>
<keyword evidence="1" id="KW-0560">Oxidoreductase</keyword>
<evidence type="ECO:0000259" key="3">
    <source>
        <dbReference type="Pfam" id="PF00465"/>
    </source>
</evidence>
<organism evidence="4 5">
    <name type="scientific">Ascodesmis nigricans</name>
    <dbReference type="NCBI Taxonomy" id="341454"/>
    <lineage>
        <taxon>Eukaryota</taxon>
        <taxon>Fungi</taxon>
        <taxon>Dikarya</taxon>
        <taxon>Ascomycota</taxon>
        <taxon>Pezizomycotina</taxon>
        <taxon>Pezizomycetes</taxon>
        <taxon>Pezizales</taxon>
        <taxon>Ascodesmidaceae</taxon>
        <taxon>Ascodesmis</taxon>
    </lineage>
</organism>
<dbReference type="Proteomes" id="UP000298138">
    <property type="component" value="Unassembled WGS sequence"/>
</dbReference>
<dbReference type="InterPro" id="IPR001670">
    <property type="entry name" value="ADH_Fe/GldA"/>
</dbReference>
<dbReference type="PANTHER" id="PTHR11496:SF107">
    <property type="entry name" value="ALCOHOL DEHYDROGENASE, PUTATIVE (AFU_ORTHOLOGUE AFUA_1G06800)-RELATED"/>
    <property type="match status" value="1"/>
</dbReference>
<dbReference type="AlphaFoldDB" id="A0A4S2MTV6"/>
<accession>A0A4S2MTV6</accession>
<dbReference type="GO" id="GO:0004022">
    <property type="term" value="F:alcohol dehydrogenase (NAD+) activity"/>
    <property type="evidence" value="ECO:0007669"/>
    <property type="project" value="TreeGrafter"/>
</dbReference>
<dbReference type="Gene3D" id="1.20.1090.10">
    <property type="entry name" value="Dehydroquinate synthase-like - alpha domain"/>
    <property type="match status" value="1"/>
</dbReference>
<dbReference type="SUPFAM" id="SSF56796">
    <property type="entry name" value="Dehydroquinate synthase-like"/>
    <property type="match status" value="1"/>
</dbReference>
<dbReference type="Gene3D" id="3.40.50.1970">
    <property type="match status" value="1"/>
</dbReference>
<dbReference type="InterPro" id="IPR039697">
    <property type="entry name" value="Alcohol_dehydrogenase_Fe"/>
</dbReference>
<dbReference type="InParanoid" id="A0A4S2MTV6"/>
<dbReference type="OrthoDB" id="339764at2759"/>
<dbReference type="PANTHER" id="PTHR11496">
    <property type="entry name" value="ALCOHOL DEHYDROGENASE"/>
    <property type="match status" value="1"/>
</dbReference>
<evidence type="ECO:0000256" key="1">
    <source>
        <dbReference type="ARBA" id="ARBA00023002"/>
    </source>
</evidence>
<sequence length="438" mass="46661">MTTITIEPTFPFRRTTTIHHGAPFPTLLTNALTTLPTPPTRLYLLISKSLATNHPEVLTQLWDALGERLVGVRVGVTPHTPWEEVVEVAEECRKLNPDGLITLGGGSITDTAKLVALLLANPSSDGGPYSIPHLFHVFSLPSSALTPAAIPIISLPTTLSAAEYTPSTGSFSPTGKRKLSHPSLAPKCVLLDPELARLTPCEVWMQTAAKAVDHCVEVLILPDSQFPAGGEGDTEGIRAVAGDALKGLVEAVVREKIIATSSATPGERDNTSPVSDSNPREAEYSINVLVLQQTRLTALLSARHSISALTRTPPIPTGASHALTHHLATFGILHGTASAILLPAVCDDSYPLNSHLQDSVVDILIPTIEGTGMFEGYSREMGLGELLRRVFTFLDLPGKLGAVGVGEVVERVLEKGGVKGVRRLETREEVEGVLQRCA</sequence>
<dbReference type="STRING" id="341454.A0A4S2MTV6"/>
<dbReference type="GO" id="GO:0005739">
    <property type="term" value="C:mitochondrion"/>
    <property type="evidence" value="ECO:0007669"/>
    <property type="project" value="TreeGrafter"/>
</dbReference>
<reference evidence="4 5" key="1">
    <citation type="submission" date="2019-04" db="EMBL/GenBank/DDBJ databases">
        <title>Comparative genomics and transcriptomics to analyze fruiting body development in filamentous ascomycetes.</title>
        <authorList>
            <consortium name="DOE Joint Genome Institute"/>
            <person name="Lutkenhaus R."/>
            <person name="Traeger S."/>
            <person name="Breuer J."/>
            <person name="Kuo A."/>
            <person name="Lipzen A."/>
            <person name="Pangilinan J."/>
            <person name="Dilworth D."/>
            <person name="Sandor L."/>
            <person name="Poggeler S."/>
            <person name="Barry K."/>
            <person name="Grigoriev I.V."/>
            <person name="Nowrousian M."/>
        </authorList>
    </citation>
    <scope>NUCLEOTIDE SEQUENCE [LARGE SCALE GENOMIC DNA]</scope>
    <source>
        <strain evidence="4 5">CBS 389.68</strain>
    </source>
</reference>
<dbReference type="GO" id="GO:0046872">
    <property type="term" value="F:metal ion binding"/>
    <property type="evidence" value="ECO:0007669"/>
    <property type="project" value="InterPro"/>
</dbReference>
<proteinExistence type="predicted"/>
<gene>
    <name evidence="4" type="ORF">EX30DRAFT_396763</name>
</gene>
<evidence type="ECO:0000256" key="2">
    <source>
        <dbReference type="SAM" id="MobiDB-lite"/>
    </source>
</evidence>
<protein>
    <submittedName>
        <fullName evidence="4">Dehydroquinate synthase-like protein</fullName>
    </submittedName>
</protein>